<dbReference type="RefSeq" id="XP_013273027.1">
    <property type="nucleotide sequence ID" value="XM_013417573.1"/>
</dbReference>
<name>A0A0D2IRX5_9EURO</name>
<sequence length="154" mass="17088">MEQPQLNDWSPTINGVQRLLFSALVWGRSTPIIIMAKGSENHTSPLVESRMLIPGHCNVDIHLLTSLLKESEHKRPGVRNYTNYGSERCCDSTTRKMRGQDSTTLAQSDKFSGIPEIVITDYDEGLVVSDDTNLHGAVGSNGGLVRQKYRGWST</sequence>
<dbReference type="VEuPathDB" id="FungiDB:Z518_03864"/>
<dbReference type="AlphaFoldDB" id="A0A0D2IRX5"/>
<evidence type="ECO:0000313" key="2">
    <source>
        <dbReference type="Proteomes" id="UP000053617"/>
    </source>
</evidence>
<dbReference type="EMBL" id="KN847477">
    <property type="protein sequence ID" value="KIX05891.1"/>
    <property type="molecule type" value="Genomic_DNA"/>
</dbReference>
<dbReference type="HOGENOM" id="CLU_1705234_0_0_1"/>
<gene>
    <name evidence="1" type="ORF">Z518_03864</name>
</gene>
<proteinExistence type="predicted"/>
<reference evidence="1 2" key="1">
    <citation type="submission" date="2015-01" db="EMBL/GenBank/DDBJ databases">
        <title>The Genome Sequence of Rhinocladiella mackenzie CBS 650.93.</title>
        <authorList>
            <consortium name="The Broad Institute Genomics Platform"/>
            <person name="Cuomo C."/>
            <person name="de Hoog S."/>
            <person name="Gorbushina A."/>
            <person name="Stielow B."/>
            <person name="Teixiera M."/>
            <person name="Abouelleil A."/>
            <person name="Chapman S.B."/>
            <person name="Priest M."/>
            <person name="Young S.K."/>
            <person name="Wortman J."/>
            <person name="Nusbaum C."/>
            <person name="Birren B."/>
        </authorList>
    </citation>
    <scope>NUCLEOTIDE SEQUENCE [LARGE SCALE GENOMIC DNA]</scope>
    <source>
        <strain evidence="1 2">CBS 650.93</strain>
    </source>
</reference>
<dbReference type="GeneID" id="25291935"/>
<organism evidence="1 2">
    <name type="scientific">Rhinocladiella mackenziei CBS 650.93</name>
    <dbReference type="NCBI Taxonomy" id="1442369"/>
    <lineage>
        <taxon>Eukaryota</taxon>
        <taxon>Fungi</taxon>
        <taxon>Dikarya</taxon>
        <taxon>Ascomycota</taxon>
        <taxon>Pezizomycotina</taxon>
        <taxon>Eurotiomycetes</taxon>
        <taxon>Chaetothyriomycetidae</taxon>
        <taxon>Chaetothyriales</taxon>
        <taxon>Herpotrichiellaceae</taxon>
        <taxon>Rhinocladiella</taxon>
    </lineage>
</organism>
<protein>
    <submittedName>
        <fullName evidence="1">Uncharacterized protein</fullName>
    </submittedName>
</protein>
<accession>A0A0D2IRX5</accession>
<evidence type="ECO:0000313" key="1">
    <source>
        <dbReference type="EMBL" id="KIX05891.1"/>
    </source>
</evidence>
<dbReference type="Proteomes" id="UP000053617">
    <property type="component" value="Unassembled WGS sequence"/>
</dbReference>
<keyword evidence="2" id="KW-1185">Reference proteome</keyword>